<dbReference type="NCBIfam" id="TIGR03723">
    <property type="entry name" value="T6A_TsaD_YgjD"/>
    <property type="match status" value="1"/>
</dbReference>
<evidence type="ECO:0000256" key="7">
    <source>
        <dbReference type="ARBA" id="ARBA00048117"/>
    </source>
</evidence>
<feature type="binding site" evidence="8">
    <location>
        <position position="122"/>
    </location>
    <ligand>
        <name>Fe cation</name>
        <dbReference type="ChEBI" id="CHEBI:24875"/>
    </ligand>
</feature>
<dbReference type="Gene3D" id="3.30.420.40">
    <property type="match status" value="2"/>
</dbReference>
<keyword evidence="6 8" id="KW-0012">Acyltransferase</keyword>
<dbReference type="GO" id="GO:0005737">
    <property type="term" value="C:cytoplasm"/>
    <property type="evidence" value="ECO:0007669"/>
    <property type="project" value="UniProtKB-SubCell"/>
</dbReference>
<feature type="domain" description="Gcp-like" evidence="9">
    <location>
        <begin position="34"/>
        <end position="328"/>
    </location>
</feature>
<dbReference type="EC" id="2.3.1.234" evidence="8"/>
<feature type="binding site" evidence="8">
    <location>
        <position position="177"/>
    </location>
    <ligand>
        <name>substrate</name>
    </ligand>
</feature>
<keyword evidence="5 8" id="KW-0408">Iron</keyword>
<evidence type="ECO:0000256" key="2">
    <source>
        <dbReference type="ARBA" id="ARBA00022679"/>
    </source>
</evidence>
<evidence type="ECO:0000313" key="10">
    <source>
        <dbReference type="EMBL" id="QOL19976.1"/>
    </source>
</evidence>
<dbReference type="AlphaFoldDB" id="A0A7L9RTU0"/>
<evidence type="ECO:0000259" key="9">
    <source>
        <dbReference type="Pfam" id="PF00814"/>
    </source>
</evidence>
<evidence type="ECO:0000256" key="4">
    <source>
        <dbReference type="ARBA" id="ARBA00022723"/>
    </source>
</evidence>
<evidence type="ECO:0000256" key="1">
    <source>
        <dbReference type="ARBA" id="ARBA00022490"/>
    </source>
</evidence>
<comment type="subcellular location">
    <subcellularLocation>
        <location evidence="8">Cytoplasm</location>
    </subcellularLocation>
</comment>
<keyword evidence="2 8" id="KW-0808">Transferase</keyword>
<keyword evidence="11" id="KW-1185">Reference proteome</keyword>
<dbReference type="GO" id="GO:0002949">
    <property type="term" value="P:tRNA threonylcarbamoyladenosine modification"/>
    <property type="evidence" value="ECO:0007669"/>
    <property type="project" value="UniProtKB-UniRule"/>
</dbReference>
<keyword evidence="4 8" id="KW-0479">Metal-binding</keyword>
<protein>
    <recommendedName>
        <fullName evidence="8">tRNA N6-adenosine threonylcarbamoyltransferase</fullName>
        <ecNumber evidence="8">2.3.1.234</ecNumber>
    </recommendedName>
    <alternativeName>
        <fullName evidence="8">N6-L-threonylcarbamoyladenine synthase</fullName>
        <shortName evidence="8">t(6)A synthase</shortName>
    </alternativeName>
    <alternativeName>
        <fullName evidence="8">t(6)A37 threonylcarbamoyladenosine biosynthesis protein TsaD</fullName>
    </alternativeName>
    <alternativeName>
        <fullName evidence="8">tRNA threonylcarbamoyladenosine biosynthesis protein TsaD</fullName>
    </alternativeName>
</protein>
<dbReference type="InterPro" id="IPR017861">
    <property type="entry name" value="KAE1/TsaD"/>
</dbReference>
<dbReference type="PROSITE" id="PS01016">
    <property type="entry name" value="GLYCOPROTEASE"/>
    <property type="match status" value="1"/>
</dbReference>
<feature type="binding site" evidence="8">
    <location>
        <position position="194"/>
    </location>
    <ligand>
        <name>substrate</name>
    </ligand>
</feature>
<dbReference type="FunFam" id="3.30.420.40:FF:000040">
    <property type="entry name" value="tRNA N6-adenosine threonylcarbamoyltransferase"/>
    <property type="match status" value="1"/>
</dbReference>
<feature type="binding site" evidence="8">
    <location>
        <begin position="144"/>
        <end position="148"/>
    </location>
    <ligand>
        <name>substrate</name>
    </ligand>
</feature>
<feature type="binding site" evidence="8">
    <location>
        <position position="293"/>
    </location>
    <ligand>
        <name>substrate</name>
    </ligand>
</feature>
<reference evidence="10 11" key="1">
    <citation type="submission" date="2020-06" db="EMBL/GenBank/DDBJ databases">
        <title>The endosymbiont of the kinetoplastid Bodo saltans is a Paracaedibacter-like alpha-proteobacterium possessing a putative toxin-antitoxin system.</title>
        <authorList>
            <person name="Midha S."/>
            <person name="Rigden D.J."/>
            <person name="Siozios S."/>
            <person name="Hurst G.D.D."/>
            <person name="Jackson A.P."/>
        </authorList>
    </citation>
    <scope>NUCLEOTIDE SEQUENCE [LARGE SCALE GENOMIC DNA]</scope>
    <source>
        <strain evidence="10">Lake Konstanz</strain>
    </source>
</reference>
<feature type="binding site" evidence="8">
    <location>
        <position position="190"/>
    </location>
    <ligand>
        <name>substrate</name>
    </ligand>
</feature>
<evidence type="ECO:0000313" key="11">
    <source>
        <dbReference type="Proteomes" id="UP000594001"/>
    </source>
</evidence>
<dbReference type="InterPro" id="IPR022450">
    <property type="entry name" value="TsaD"/>
</dbReference>
<dbReference type="SUPFAM" id="SSF53067">
    <property type="entry name" value="Actin-like ATPase domain"/>
    <property type="match status" value="2"/>
</dbReference>
<dbReference type="InterPro" id="IPR000905">
    <property type="entry name" value="Gcp-like_dom"/>
</dbReference>
<dbReference type="GO" id="GO:0005506">
    <property type="term" value="F:iron ion binding"/>
    <property type="evidence" value="ECO:0007669"/>
    <property type="project" value="UniProtKB-UniRule"/>
</dbReference>
<feature type="binding site" evidence="8">
    <location>
        <position position="126"/>
    </location>
    <ligand>
        <name>Fe cation</name>
        <dbReference type="ChEBI" id="CHEBI:24875"/>
    </ligand>
</feature>
<evidence type="ECO:0000256" key="5">
    <source>
        <dbReference type="ARBA" id="ARBA00023004"/>
    </source>
</evidence>
<name>A0A7L9RTU0_9PROT</name>
<evidence type="ECO:0000256" key="6">
    <source>
        <dbReference type="ARBA" id="ARBA00023315"/>
    </source>
</evidence>
<comment type="similarity">
    <text evidence="8">Belongs to the KAE1 / TsaD family.</text>
</comment>
<accession>A0A7L9RTU0</accession>
<evidence type="ECO:0000256" key="8">
    <source>
        <dbReference type="HAMAP-Rule" id="MF_01445"/>
    </source>
</evidence>
<sequence>MGVKIKQENKTIIALGIETSCDETSVALINSNKEVLAHRVASQIKDHEIYGGVVPEIAARAHLSLLPGLLDQVFRDASLQPHDVDVIAATTGPGLIGGVVVGTMAAKAMAAALGKPFVAVNHLEGHALTARLTETIEFPFVLLLVSGGHCQTMLVENVGAYKVLGATLDDAVGECFDKVAKMLGLPYPGGPQIEKLAATGNPKAFVLPRPMIGQKHLNFSFSGLKTAVRQTIQKLQAEHGDTLPESIVADVCASFQQTVARVLYDRIKQAFLYTAEHHPNYKQFVVAGGVAANQHIRGALQTVCSEFGFAFFAPPLSLCTDNGAMIAWAGLERFQQGLTDSLDIKPRPRWPMDQIRGISS</sequence>
<comment type="catalytic activity">
    <reaction evidence="7 8">
        <text>L-threonylcarbamoyladenylate + adenosine(37) in tRNA = N(6)-L-threonylcarbamoyladenosine(37) in tRNA + AMP + H(+)</text>
        <dbReference type="Rhea" id="RHEA:37059"/>
        <dbReference type="Rhea" id="RHEA-COMP:10162"/>
        <dbReference type="Rhea" id="RHEA-COMP:10163"/>
        <dbReference type="ChEBI" id="CHEBI:15378"/>
        <dbReference type="ChEBI" id="CHEBI:73682"/>
        <dbReference type="ChEBI" id="CHEBI:74411"/>
        <dbReference type="ChEBI" id="CHEBI:74418"/>
        <dbReference type="ChEBI" id="CHEBI:456215"/>
        <dbReference type="EC" id="2.3.1.234"/>
    </reaction>
</comment>
<dbReference type="KEGG" id="pbal:CPBP_00751"/>
<dbReference type="GO" id="GO:0061711">
    <property type="term" value="F:tRNA N(6)-L-threonylcarbamoyladenine synthase activity"/>
    <property type="evidence" value="ECO:0007669"/>
    <property type="project" value="UniProtKB-EC"/>
</dbReference>
<dbReference type="FunFam" id="3.30.420.40:FF:000012">
    <property type="entry name" value="tRNA N6-adenosine threonylcarbamoyltransferase"/>
    <property type="match status" value="1"/>
</dbReference>
<dbReference type="InterPro" id="IPR043129">
    <property type="entry name" value="ATPase_NBD"/>
</dbReference>
<keyword evidence="1 8" id="KW-0963">Cytoplasm</keyword>
<dbReference type="EMBL" id="CP054719">
    <property type="protein sequence ID" value="QOL19976.1"/>
    <property type="molecule type" value="Genomic_DNA"/>
</dbReference>
<dbReference type="NCBIfam" id="TIGR00329">
    <property type="entry name" value="gcp_kae1"/>
    <property type="match status" value="1"/>
</dbReference>
<dbReference type="Proteomes" id="UP000594001">
    <property type="component" value="Chromosome"/>
</dbReference>
<dbReference type="PANTHER" id="PTHR11735">
    <property type="entry name" value="TRNA N6-ADENOSINE THREONYLCARBAMOYLTRANSFERASE"/>
    <property type="match status" value="1"/>
</dbReference>
<dbReference type="PANTHER" id="PTHR11735:SF6">
    <property type="entry name" value="TRNA N6-ADENOSINE THREONYLCARBAMOYLTRANSFERASE, MITOCHONDRIAL"/>
    <property type="match status" value="1"/>
</dbReference>
<dbReference type="Pfam" id="PF00814">
    <property type="entry name" value="TsaD"/>
    <property type="match status" value="1"/>
</dbReference>
<comment type="function">
    <text evidence="8">Required for the formation of a threonylcarbamoyl group on adenosine at position 37 (t(6)A37) in tRNAs that read codons beginning with adenine. Is involved in the transfer of the threonylcarbamoyl moiety of threonylcarbamoyl-AMP (TC-AMP) to the N6 group of A37, together with TsaE and TsaB. TsaD likely plays a direct catalytic role in this reaction.</text>
</comment>
<dbReference type="HAMAP" id="MF_01445">
    <property type="entry name" value="TsaD"/>
    <property type="match status" value="1"/>
</dbReference>
<proteinExistence type="inferred from homology"/>
<dbReference type="PRINTS" id="PR00789">
    <property type="entry name" value="OSIALOPTASE"/>
</dbReference>
<dbReference type="CDD" id="cd24133">
    <property type="entry name" value="ASKHA_NBD_TsaD_bac"/>
    <property type="match status" value="1"/>
</dbReference>
<feature type="binding site" evidence="8">
    <location>
        <position position="321"/>
    </location>
    <ligand>
        <name>Fe cation</name>
        <dbReference type="ChEBI" id="CHEBI:24875"/>
    </ligand>
</feature>
<evidence type="ECO:0000256" key="3">
    <source>
        <dbReference type="ARBA" id="ARBA00022694"/>
    </source>
</evidence>
<dbReference type="InterPro" id="IPR017860">
    <property type="entry name" value="Peptidase_M22_CS"/>
</dbReference>
<keyword evidence="3 8" id="KW-0819">tRNA processing</keyword>
<organism evidence="10 11">
    <name type="scientific">Candidatus Bodocaedibacter vickermanii</name>
    <dbReference type="NCBI Taxonomy" id="2741701"/>
    <lineage>
        <taxon>Bacteria</taxon>
        <taxon>Pseudomonadati</taxon>
        <taxon>Pseudomonadota</taxon>
        <taxon>Alphaproteobacteria</taxon>
        <taxon>Holosporales</taxon>
        <taxon>Candidatus Paracaedibacteraceae</taxon>
        <taxon>Candidatus Bodocaedibacter</taxon>
    </lineage>
</organism>
<gene>
    <name evidence="8 10" type="primary">tsaD</name>
    <name evidence="10" type="ORF">CPBP_00751</name>
</gene>
<comment type="cofactor">
    <cofactor evidence="8">
        <name>Fe(2+)</name>
        <dbReference type="ChEBI" id="CHEBI:29033"/>
    </cofactor>
    <text evidence="8">Binds 1 Fe(2+) ion per subunit.</text>
</comment>